<dbReference type="SUPFAM" id="SSF48452">
    <property type="entry name" value="TPR-like"/>
    <property type="match status" value="1"/>
</dbReference>
<reference evidence="4" key="1">
    <citation type="submission" date="2021-02" db="EMBL/GenBank/DDBJ databases">
        <authorList>
            <person name="Nowell W R."/>
        </authorList>
    </citation>
    <scope>NUCLEOTIDE SEQUENCE</scope>
</reference>
<keyword evidence="1" id="KW-0677">Repeat</keyword>
<dbReference type="OrthoDB" id="2384430at2759"/>
<accession>A0A815BA38</accession>
<dbReference type="Proteomes" id="UP000681722">
    <property type="component" value="Unassembled WGS sequence"/>
</dbReference>
<dbReference type="SUPFAM" id="SSF81901">
    <property type="entry name" value="HCP-like"/>
    <property type="match status" value="1"/>
</dbReference>
<name>A0A815BA38_9BILA</name>
<evidence type="ECO:0000256" key="3">
    <source>
        <dbReference type="PROSITE-ProRule" id="PRU00339"/>
    </source>
</evidence>
<evidence type="ECO:0000256" key="2">
    <source>
        <dbReference type="ARBA" id="ARBA00022803"/>
    </source>
</evidence>
<dbReference type="InterPro" id="IPR011990">
    <property type="entry name" value="TPR-like_helical_dom_sf"/>
</dbReference>
<dbReference type="InterPro" id="IPR006597">
    <property type="entry name" value="Sel1-like"/>
</dbReference>
<dbReference type="AlphaFoldDB" id="A0A815BA38"/>
<dbReference type="SMART" id="SM00028">
    <property type="entry name" value="TPR"/>
    <property type="match status" value="3"/>
</dbReference>
<evidence type="ECO:0008006" key="7">
    <source>
        <dbReference type="Google" id="ProtNLM"/>
    </source>
</evidence>
<dbReference type="PANTHER" id="PTHR43628:SF1">
    <property type="entry name" value="CHITIN SYNTHASE REGULATORY FACTOR 2-RELATED"/>
    <property type="match status" value="1"/>
</dbReference>
<dbReference type="EMBL" id="CAJNOQ010011008">
    <property type="protein sequence ID" value="CAF1266526.1"/>
    <property type="molecule type" value="Genomic_DNA"/>
</dbReference>
<evidence type="ECO:0000313" key="6">
    <source>
        <dbReference type="Proteomes" id="UP000663829"/>
    </source>
</evidence>
<dbReference type="Gene3D" id="1.25.40.10">
    <property type="entry name" value="Tetratricopeptide repeat domain"/>
    <property type="match status" value="3"/>
</dbReference>
<dbReference type="PANTHER" id="PTHR43628">
    <property type="entry name" value="ACTIVATOR OF C KINASE PROTEIN 1-RELATED"/>
    <property type="match status" value="1"/>
</dbReference>
<feature type="repeat" description="TPR" evidence="3">
    <location>
        <begin position="26"/>
        <end position="59"/>
    </location>
</feature>
<gene>
    <name evidence="4" type="ORF">GPM918_LOCUS26868</name>
    <name evidence="5" type="ORF">SRO942_LOCUS27091</name>
</gene>
<evidence type="ECO:0000313" key="4">
    <source>
        <dbReference type="EMBL" id="CAF1266526.1"/>
    </source>
</evidence>
<comment type="caution">
    <text evidence="4">The sequence shown here is derived from an EMBL/GenBank/DDBJ whole genome shotgun (WGS) entry which is preliminary data.</text>
</comment>
<dbReference type="PROSITE" id="PS50005">
    <property type="entry name" value="TPR"/>
    <property type="match status" value="1"/>
</dbReference>
<sequence length="863" mass="98846">EFDAKDERYRALQDAKQARNLWPTWWKGHFRVGKVHAALDEHEKAIKSFERAFALDPTKTEIQAALDESRIVLHRQSQVDYLDPRLYTKTIREVLNELQQKFGTDPETVRNYHRLIEENDPSGADVWKGHQYELGDVDVEQDYEQAAKYFAKAASQGNAEGMYNLARLTDRGLGVKKDHSLALRLLEQAAEQPLEHSILKGCPNVGVAEAEHALGVRYFEGISVRKNLSVAVYWYQRATDHGSAMAANNLGSMYLDGLAVDKNLKKGEELLALAARREDPVAMLTLAEILLNKNDFQMAKIWYDRACESGNVVAQQNRDEFTQKLEALQQRSSIELDGIKTVNNYINLLQAKISPSVVSECSYMKDYNTLKEYANRGSIIARQLCAALDHFAKALNMLLHYDSFTEEQEETFIHELSQCYRIETIVAQIPCAMNKRVSEVIKQVLDRCIIESKSVASQIDEDVRLCYAALHLNSDQLIDQFLGPCKQKYPKSIYFFLISGVANGFLRRPEDGLYNINCGLEIEPDNYELLYHRAVLLRHIRNDMDEAIKAYQTFLRVAPKDHRKIPEAYYEMAICYMHGYTLDVAMDAIIKLYREGKEAEKLQLPCFLPYKSENIAFIKPLVDMMGLEQNTESVPVNKRKQRLTDPHKVEVIQKHREWEGKTLQEKYNRGHTVISTSIKPRIKQQTANSLVGLKLITLRELNPTKDQVYNGYVLTVTIIEEAYSWTPSIHLVIEDENFDCERMLIYGFPEEHGEYLIGKMYTIGSKMHVINPYLRIGAADRKPTVRVDDFSSIVMQSESERILNMCRCCYKANASKVATLTQHLLNGSGLCRERCRCAYLESSRLTPTRILAPIVELSCSTRQ</sequence>
<dbReference type="Proteomes" id="UP000663829">
    <property type="component" value="Unassembled WGS sequence"/>
</dbReference>
<dbReference type="InterPro" id="IPR013105">
    <property type="entry name" value="TPR_2"/>
</dbReference>
<keyword evidence="6" id="KW-1185">Reference proteome</keyword>
<protein>
    <recommendedName>
        <fullName evidence="7">Tetratricopeptide repeat protein</fullName>
    </recommendedName>
</protein>
<dbReference type="EMBL" id="CAJOBC010021176">
    <property type="protein sequence ID" value="CAF4049932.1"/>
    <property type="molecule type" value="Genomic_DNA"/>
</dbReference>
<organism evidence="4 6">
    <name type="scientific">Didymodactylos carnosus</name>
    <dbReference type="NCBI Taxonomy" id="1234261"/>
    <lineage>
        <taxon>Eukaryota</taxon>
        <taxon>Metazoa</taxon>
        <taxon>Spiralia</taxon>
        <taxon>Gnathifera</taxon>
        <taxon>Rotifera</taxon>
        <taxon>Eurotatoria</taxon>
        <taxon>Bdelloidea</taxon>
        <taxon>Philodinida</taxon>
        <taxon>Philodinidae</taxon>
        <taxon>Didymodactylos</taxon>
    </lineage>
</organism>
<dbReference type="InterPro" id="IPR052945">
    <property type="entry name" value="Mitotic_Regulator"/>
</dbReference>
<dbReference type="Pfam" id="PF08238">
    <property type="entry name" value="Sel1"/>
    <property type="match status" value="6"/>
</dbReference>
<feature type="non-terminal residue" evidence="4">
    <location>
        <position position="863"/>
    </location>
</feature>
<dbReference type="Pfam" id="PF07719">
    <property type="entry name" value="TPR_2"/>
    <property type="match status" value="1"/>
</dbReference>
<proteinExistence type="predicted"/>
<dbReference type="InterPro" id="IPR019734">
    <property type="entry name" value="TPR_rpt"/>
</dbReference>
<dbReference type="SMART" id="SM00671">
    <property type="entry name" value="SEL1"/>
    <property type="match status" value="6"/>
</dbReference>
<keyword evidence="2 3" id="KW-0802">TPR repeat</keyword>
<evidence type="ECO:0000256" key="1">
    <source>
        <dbReference type="ARBA" id="ARBA00022737"/>
    </source>
</evidence>
<evidence type="ECO:0000313" key="5">
    <source>
        <dbReference type="EMBL" id="CAF4049932.1"/>
    </source>
</evidence>